<dbReference type="Proteomes" id="UP000220133">
    <property type="component" value="Chromosome"/>
</dbReference>
<dbReference type="EMBL" id="CP023777">
    <property type="protein sequence ID" value="ATL46749.1"/>
    <property type="molecule type" value="Genomic_DNA"/>
</dbReference>
<evidence type="ECO:0000313" key="1">
    <source>
        <dbReference type="EMBL" id="ATL46749.1"/>
    </source>
</evidence>
<protein>
    <submittedName>
        <fullName evidence="1">Uncharacterized protein</fullName>
    </submittedName>
</protein>
<dbReference type="KEGG" id="cbae:COR50_05930"/>
<proteinExistence type="predicted"/>
<sequence length="65" mass="7263">MKIEKYNCTPLTAEEAVNINAGATPNSDSNFAYDVAFIVGRICKGYWEFIKANRREGLPNASTYK</sequence>
<gene>
    <name evidence="1" type="ORF">COR50_05930</name>
</gene>
<reference evidence="1 2" key="1">
    <citation type="submission" date="2017-10" db="EMBL/GenBank/DDBJ databases">
        <title>Paenichitinophaga pekingensis gen. nov., sp. nov., isolated from activated sludge.</title>
        <authorList>
            <person name="Jin D."/>
            <person name="Kong X."/>
            <person name="Deng Y."/>
            <person name="Bai Z."/>
        </authorList>
    </citation>
    <scope>NUCLEOTIDE SEQUENCE [LARGE SCALE GENOMIC DNA]</scope>
    <source>
        <strain evidence="1 2">13</strain>
    </source>
</reference>
<evidence type="ECO:0000313" key="2">
    <source>
        <dbReference type="Proteomes" id="UP000220133"/>
    </source>
</evidence>
<dbReference type="AlphaFoldDB" id="A0A291QRW3"/>
<organism evidence="1 2">
    <name type="scientific">Chitinophaga caeni</name>
    <dbReference type="NCBI Taxonomy" id="2029983"/>
    <lineage>
        <taxon>Bacteria</taxon>
        <taxon>Pseudomonadati</taxon>
        <taxon>Bacteroidota</taxon>
        <taxon>Chitinophagia</taxon>
        <taxon>Chitinophagales</taxon>
        <taxon>Chitinophagaceae</taxon>
        <taxon>Chitinophaga</taxon>
    </lineage>
</organism>
<accession>A0A291QRW3</accession>
<dbReference type="RefSeq" id="WP_098193136.1">
    <property type="nucleotide sequence ID" value="NZ_CP023777.1"/>
</dbReference>
<keyword evidence="2" id="KW-1185">Reference proteome</keyword>
<name>A0A291QRW3_9BACT</name>